<dbReference type="AlphaFoldDB" id="A0AAD5R654"/>
<comment type="caution">
    <text evidence="2">The sequence shown here is derived from an EMBL/GenBank/DDBJ whole genome shotgun (WGS) entry which is preliminary data.</text>
</comment>
<keyword evidence="1" id="KW-0472">Membrane</keyword>
<evidence type="ECO:0000313" key="2">
    <source>
        <dbReference type="EMBL" id="KAJ1370423.1"/>
    </source>
</evidence>
<evidence type="ECO:0000313" key="3">
    <source>
        <dbReference type="Proteomes" id="UP001196413"/>
    </source>
</evidence>
<proteinExistence type="predicted"/>
<keyword evidence="3" id="KW-1185">Reference proteome</keyword>
<protein>
    <submittedName>
        <fullName evidence="2">Uncharacterized protein</fullName>
    </submittedName>
</protein>
<dbReference type="Proteomes" id="UP001196413">
    <property type="component" value="Unassembled WGS sequence"/>
</dbReference>
<accession>A0AAD5R654</accession>
<keyword evidence="1" id="KW-1133">Transmembrane helix</keyword>
<feature type="transmembrane region" description="Helical" evidence="1">
    <location>
        <begin position="12"/>
        <end position="29"/>
    </location>
</feature>
<gene>
    <name evidence="2" type="ORF">KIN20_032140</name>
</gene>
<keyword evidence="1" id="KW-0812">Transmembrane</keyword>
<name>A0AAD5R654_PARTN</name>
<dbReference type="EMBL" id="JAHQIW010006778">
    <property type="protein sequence ID" value="KAJ1370423.1"/>
    <property type="molecule type" value="Genomic_DNA"/>
</dbReference>
<organism evidence="2 3">
    <name type="scientific">Parelaphostrongylus tenuis</name>
    <name type="common">Meningeal worm</name>
    <dbReference type="NCBI Taxonomy" id="148309"/>
    <lineage>
        <taxon>Eukaryota</taxon>
        <taxon>Metazoa</taxon>
        <taxon>Ecdysozoa</taxon>
        <taxon>Nematoda</taxon>
        <taxon>Chromadorea</taxon>
        <taxon>Rhabditida</taxon>
        <taxon>Rhabditina</taxon>
        <taxon>Rhabditomorpha</taxon>
        <taxon>Strongyloidea</taxon>
        <taxon>Metastrongylidae</taxon>
        <taxon>Parelaphostrongylus</taxon>
    </lineage>
</organism>
<reference evidence="2" key="1">
    <citation type="submission" date="2021-06" db="EMBL/GenBank/DDBJ databases">
        <title>Parelaphostrongylus tenuis whole genome reference sequence.</title>
        <authorList>
            <person name="Garwood T.J."/>
            <person name="Larsen P.A."/>
            <person name="Fountain-Jones N.M."/>
            <person name="Garbe J.R."/>
            <person name="Macchietto M.G."/>
            <person name="Kania S.A."/>
            <person name="Gerhold R.W."/>
            <person name="Richards J.E."/>
            <person name="Wolf T.M."/>
        </authorList>
    </citation>
    <scope>NUCLEOTIDE SEQUENCE</scope>
    <source>
        <strain evidence="2">MNPRO001-30</strain>
        <tissue evidence="2">Meninges</tissue>
    </source>
</reference>
<evidence type="ECO:0000256" key="1">
    <source>
        <dbReference type="SAM" id="Phobius"/>
    </source>
</evidence>
<sequence length="118" mass="14050">MLMEQSTDCLFIMYTVFFATLAAAGFTRIEARAASTMQLYDAHDHLARSARSFWHLKNRRHEMERLIDDLQRQRPIRATIHDEVIDEPMKQHRRFASPTQWVPCWSYRMLCSYLSKTP</sequence>